<proteinExistence type="predicted"/>
<accession>A0AA88TLB3</accession>
<reference evidence="1" key="1">
    <citation type="submission" date="2023-08" db="EMBL/GenBank/DDBJ databases">
        <title>Chromosome-level Genome Assembly of mud carp (Cirrhinus molitorella).</title>
        <authorList>
            <person name="Liu H."/>
        </authorList>
    </citation>
    <scope>NUCLEOTIDE SEQUENCE</scope>
    <source>
        <strain evidence="1">Prfri</strain>
        <tissue evidence="1">Muscle</tissue>
    </source>
</reference>
<gene>
    <name evidence="1" type="ORF">Q8A67_012489</name>
</gene>
<keyword evidence="2" id="KW-1185">Reference proteome</keyword>
<dbReference type="Proteomes" id="UP001187343">
    <property type="component" value="Unassembled WGS sequence"/>
</dbReference>
<organism evidence="1 2">
    <name type="scientific">Cirrhinus molitorella</name>
    <name type="common">mud carp</name>
    <dbReference type="NCBI Taxonomy" id="172907"/>
    <lineage>
        <taxon>Eukaryota</taxon>
        <taxon>Metazoa</taxon>
        <taxon>Chordata</taxon>
        <taxon>Craniata</taxon>
        <taxon>Vertebrata</taxon>
        <taxon>Euteleostomi</taxon>
        <taxon>Actinopterygii</taxon>
        <taxon>Neopterygii</taxon>
        <taxon>Teleostei</taxon>
        <taxon>Ostariophysi</taxon>
        <taxon>Cypriniformes</taxon>
        <taxon>Cyprinidae</taxon>
        <taxon>Labeoninae</taxon>
        <taxon>Labeonini</taxon>
        <taxon>Cirrhinus</taxon>
    </lineage>
</organism>
<sequence>MTLVFLHIASAEHNYVYCLRCCKPQDNLAVHLARVCMKTSTPDERAEELQKAKASNREWIRISRPWDYEQLCEILPDRDSRVNVVKELLQYKLPTFRSVDVWKSVEAAAQTLPADRQKAVKEYLAHSTGGVQRERMQQPQFVVETAVLLDSLAGFTSDDEPDTPRTSQKDFSAFVHRFPISLDSQPPSKKSGLMKGFLQTACSMTGGKMSSKYPNL</sequence>
<comment type="caution">
    <text evidence="1">The sequence shown here is derived from an EMBL/GenBank/DDBJ whole genome shotgun (WGS) entry which is preliminary data.</text>
</comment>
<name>A0AA88TLB3_9TELE</name>
<dbReference type="AlphaFoldDB" id="A0AA88TLB3"/>
<protein>
    <submittedName>
        <fullName evidence="1">Uncharacterized protein</fullName>
    </submittedName>
</protein>
<evidence type="ECO:0000313" key="1">
    <source>
        <dbReference type="EMBL" id="KAK2892501.1"/>
    </source>
</evidence>
<evidence type="ECO:0000313" key="2">
    <source>
        <dbReference type="Proteomes" id="UP001187343"/>
    </source>
</evidence>
<dbReference type="EMBL" id="JAUYZG010000012">
    <property type="protein sequence ID" value="KAK2892501.1"/>
    <property type="molecule type" value="Genomic_DNA"/>
</dbReference>